<dbReference type="Proteomes" id="UP001597319">
    <property type="component" value="Unassembled WGS sequence"/>
</dbReference>
<evidence type="ECO:0000313" key="1">
    <source>
        <dbReference type="EMBL" id="MFD2563399.1"/>
    </source>
</evidence>
<sequence>MEQALEQKQLITKEQSDSITRWQEEEVLLLARHFQRLNIDNKTSTSHYSRTNFFEMNTDDIKTLNTLKDIKSIRIYMSLEDEDKNKFTFHPIINIKYGSAGNEVWFTLEAKYQKPKVPIAANVNDGGTIVPGIFKEMILANWNSVEDNLIDDLFVAKDERTRALTRVNFFNVSSDMVLELFNTTLQDNISRFIMYPGVDMNKFQHRNMISFTPVIGIVPDTKVLTEVISRHGLVEFDNEEIFIEYSKPCPPTCPPNSN</sequence>
<gene>
    <name evidence="1" type="ORF">ACFSR1_12035</name>
</gene>
<name>A0ABW5LHR2_9FLAO</name>
<organism evidence="1 2">
    <name type="scientific">Aquimarina rubra</name>
    <dbReference type="NCBI Taxonomy" id="1920033"/>
    <lineage>
        <taxon>Bacteria</taxon>
        <taxon>Pseudomonadati</taxon>
        <taxon>Bacteroidota</taxon>
        <taxon>Flavobacteriia</taxon>
        <taxon>Flavobacteriales</taxon>
        <taxon>Flavobacteriaceae</taxon>
        <taxon>Aquimarina</taxon>
    </lineage>
</organism>
<dbReference type="RefSeq" id="WP_378292783.1">
    <property type="nucleotide sequence ID" value="NZ_JBHULE010000019.1"/>
</dbReference>
<reference evidence="2" key="1">
    <citation type="journal article" date="2019" name="Int. J. Syst. Evol. Microbiol.">
        <title>The Global Catalogue of Microorganisms (GCM) 10K type strain sequencing project: providing services to taxonomists for standard genome sequencing and annotation.</title>
        <authorList>
            <consortium name="The Broad Institute Genomics Platform"/>
            <consortium name="The Broad Institute Genome Sequencing Center for Infectious Disease"/>
            <person name="Wu L."/>
            <person name="Ma J."/>
        </authorList>
    </citation>
    <scope>NUCLEOTIDE SEQUENCE [LARGE SCALE GENOMIC DNA]</scope>
    <source>
        <strain evidence="2">KCTC 52274</strain>
    </source>
</reference>
<evidence type="ECO:0000313" key="2">
    <source>
        <dbReference type="Proteomes" id="UP001597319"/>
    </source>
</evidence>
<comment type="caution">
    <text evidence="1">The sequence shown here is derived from an EMBL/GenBank/DDBJ whole genome shotgun (WGS) entry which is preliminary data.</text>
</comment>
<accession>A0ABW5LHR2</accession>
<keyword evidence="2" id="KW-1185">Reference proteome</keyword>
<proteinExistence type="predicted"/>
<protein>
    <submittedName>
        <fullName evidence="1">Uncharacterized protein</fullName>
    </submittedName>
</protein>
<dbReference type="EMBL" id="JBHULE010000019">
    <property type="protein sequence ID" value="MFD2563399.1"/>
    <property type="molecule type" value="Genomic_DNA"/>
</dbReference>